<dbReference type="CDD" id="cd05387">
    <property type="entry name" value="BY-kinase"/>
    <property type="match status" value="1"/>
</dbReference>
<evidence type="ECO:0000256" key="4">
    <source>
        <dbReference type="ARBA" id="ARBA00022741"/>
    </source>
</evidence>
<organism evidence="9 10">
    <name type="scientific">Tissierella simiarum</name>
    <dbReference type="NCBI Taxonomy" id="2841534"/>
    <lineage>
        <taxon>Bacteria</taxon>
        <taxon>Bacillati</taxon>
        <taxon>Bacillota</taxon>
        <taxon>Tissierellia</taxon>
        <taxon>Tissierellales</taxon>
        <taxon>Tissierellaceae</taxon>
        <taxon>Tissierella</taxon>
    </lineage>
</organism>
<comment type="similarity">
    <text evidence="1">Belongs to the CpsD/CapB family.</text>
</comment>
<dbReference type="NCBIfam" id="TIGR01007">
    <property type="entry name" value="eps_fam"/>
    <property type="match status" value="1"/>
</dbReference>
<evidence type="ECO:0000313" key="10">
    <source>
        <dbReference type="Proteomes" id="UP000749471"/>
    </source>
</evidence>
<proteinExistence type="inferred from homology"/>
<comment type="catalytic activity">
    <reaction evidence="7">
        <text>L-tyrosyl-[protein] + ATP = O-phospho-L-tyrosyl-[protein] + ADP + H(+)</text>
        <dbReference type="Rhea" id="RHEA:10596"/>
        <dbReference type="Rhea" id="RHEA-COMP:10136"/>
        <dbReference type="Rhea" id="RHEA-COMP:20101"/>
        <dbReference type="ChEBI" id="CHEBI:15378"/>
        <dbReference type="ChEBI" id="CHEBI:30616"/>
        <dbReference type="ChEBI" id="CHEBI:46858"/>
        <dbReference type="ChEBI" id="CHEBI:61978"/>
        <dbReference type="ChEBI" id="CHEBI:456216"/>
        <dbReference type="EC" id="2.7.10.2"/>
    </reaction>
</comment>
<name>A0ABS6E1J7_9FIRM</name>
<dbReference type="InterPro" id="IPR005702">
    <property type="entry name" value="Wzc-like_C"/>
</dbReference>
<keyword evidence="3" id="KW-0808">Transferase</keyword>
<evidence type="ECO:0000256" key="1">
    <source>
        <dbReference type="ARBA" id="ARBA00007316"/>
    </source>
</evidence>
<feature type="domain" description="AAA" evidence="8">
    <location>
        <begin position="37"/>
        <end position="178"/>
    </location>
</feature>
<dbReference type="EMBL" id="JAHLPM010000001">
    <property type="protein sequence ID" value="MBU5436772.1"/>
    <property type="molecule type" value="Genomic_DNA"/>
</dbReference>
<dbReference type="Pfam" id="PF13614">
    <property type="entry name" value="AAA_31"/>
    <property type="match status" value="1"/>
</dbReference>
<dbReference type="InterPro" id="IPR050445">
    <property type="entry name" value="Bact_polysacc_biosynth/exp"/>
</dbReference>
<dbReference type="PANTHER" id="PTHR32309:SF13">
    <property type="entry name" value="FERRIC ENTEROBACTIN TRANSPORT PROTEIN FEPE"/>
    <property type="match status" value="1"/>
</dbReference>
<reference evidence="9 10" key="1">
    <citation type="submission" date="2021-06" db="EMBL/GenBank/DDBJ databases">
        <authorList>
            <person name="Sun Q."/>
            <person name="Li D."/>
        </authorList>
    </citation>
    <scope>NUCLEOTIDE SEQUENCE [LARGE SCALE GENOMIC DNA]</scope>
    <source>
        <strain evidence="9 10">MSJ-40</strain>
    </source>
</reference>
<accession>A0ABS6E1J7</accession>
<dbReference type="Proteomes" id="UP000749471">
    <property type="component" value="Unassembled WGS sequence"/>
</dbReference>
<dbReference type="RefSeq" id="WP_216516211.1">
    <property type="nucleotide sequence ID" value="NZ_JAHLPM010000001.1"/>
</dbReference>
<evidence type="ECO:0000256" key="6">
    <source>
        <dbReference type="ARBA" id="ARBA00022840"/>
    </source>
</evidence>
<evidence type="ECO:0000256" key="3">
    <source>
        <dbReference type="ARBA" id="ARBA00022679"/>
    </source>
</evidence>
<dbReference type="InterPro" id="IPR025669">
    <property type="entry name" value="AAA_dom"/>
</dbReference>
<keyword evidence="6" id="KW-0067">ATP-binding</keyword>
<evidence type="ECO:0000313" key="9">
    <source>
        <dbReference type="EMBL" id="MBU5436772.1"/>
    </source>
</evidence>
<gene>
    <name evidence="9" type="ORF">KQI42_02060</name>
</gene>
<keyword evidence="4" id="KW-0547">Nucleotide-binding</keyword>
<evidence type="ECO:0000259" key="8">
    <source>
        <dbReference type="Pfam" id="PF13614"/>
    </source>
</evidence>
<keyword evidence="10" id="KW-1185">Reference proteome</keyword>
<dbReference type="PANTHER" id="PTHR32309">
    <property type="entry name" value="TYROSINE-PROTEIN KINASE"/>
    <property type="match status" value="1"/>
</dbReference>
<keyword evidence="5 9" id="KW-0418">Kinase</keyword>
<comment type="caution">
    <text evidence="9">The sequence shown here is derived from an EMBL/GenBank/DDBJ whole genome shotgun (WGS) entry which is preliminary data.</text>
</comment>
<dbReference type="EC" id="2.7.10.2" evidence="2"/>
<evidence type="ECO:0000256" key="5">
    <source>
        <dbReference type="ARBA" id="ARBA00022777"/>
    </source>
</evidence>
<sequence>MRQDKLITQTNPKSPVSEAFRTLRTNIQFSNIDKDIKTIVVTSSSPSEGKSTIAANLANTIAQGEKKVLLIDCDLRKPRVHKVFGLSNLEGLTNVIVGEKKLSEVVHNSEELKDLYIVSSGPIPPNPAELLGSKRMKDFLDSIKEEYDMVILDTPPIGLVTDSAVLSTIVDGTILVTAVGQTDVEVVKRAKELLEKVNANIIGVILNKVPTEGRGYYKYHYYQYYNYSYYEEDDNKKGKKRRAK</sequence>
<dbReference type="GO" id="GO:0016301">
    <property type="term" value="F:kinase activity"/>
    <property type="evidence" value="ECO:0007669"/>
    <property type="project" value="UniProtKB-KW"/>
</dbReference>
<evidence type="ECO:0000256" key="7">
    <source>
        <dbReference type="ARBA" id="ARBA00051245"/>
    </source>
</evidence>
<protein>
    <recommendedName>
        <fullName evidence="2">non-specific protein-tyrosine kinase</fullName>
        <ecNumber evidence="2">2.7.10.2</ecNumber>
    </recommendedName>
</protein>
<evidence type="ECO:0000256" key="2">
    <source>
        <dbReference type="ARBA" id="ARBA00011903"/>
    </source>
</evidence>